<feature type="compositionally biased region" description="Basic residues" evidence="1">
    <location>
        <begin position="64"/>
        <end position="75"/>
    </location>
</feature>
<sequence>MDRVTPVDPIVIPSVARALSPRRAASRACASAAAKRPHWQSSRLADAPARRHAAAAAAPASRRGAPRRRLTSSAH</sequence>
<dbReference type="EMBL" id="QXCT01000002">
    <property type="protein sequence ID" value="MDW9254781.1"/>
    <property type="molecule type" value="Genomic_DNA"/>
</dbReference>
<gene>
    <name evidence="2" type="ORF">C7S16_3154</name>
</gene>
<reference evidence="2" key="1">
    <citation type="submission" date="2018-08" db="EMBL/GenBank/DDBJ databases">
        <title>Identification of Burkholderia cepacia strains that express a Burkholderia pseudomallei-like capsular polysaccharide.</title>
        <authorList>
            <person name="Burtnick M.N."/>
            <person name="Vongsouvath M."/>
            <person name="Newton P."/>
            <person name="Wuthiekanun V."/>
            <person name="Limmathurotsakul D."/>
            <person name="Brett P.J."/>
            <person name="Chantratita N."/>
            <person name="Dance D.A."/>
        </authorList>
    </citation>
    <scope>NUCLEOTIDE SEQUENCE</scope>
    <source>
        <strain evidence="2">SBXCC001</strain>
    </source>
</reference>
<feature type="region of interest" description="Disordered" evidence="1">
    <location>
        <begin position="29"/>
        <end position="75"/>
    </location>
</feature>
<evidence type="ECO:0000313" key="3">
    <source>
        <dbReference type="Proteomes" id="UP001272137"/>
    </source>
</evidence>
<name>A0AAW9CY07_BURTH</name>
<dbReference type="AlphaFoldDB" id="A0AAW9CY07"/>
<accession>A0AAW9CY07</accession>
<comment type="caution">
    <text evidence="2">The sequence shown here is derived from an EMBL/GenBank/DDBJ whole genome shotgun (WGS) entry which is preliminary data.</text>
</comment>
<evidence type="ECO:0000256" key="1">
    <source>
        <dbReference type="SAM" id="MobiDB-lite"/>
    </source>
</evidence>
<dbReference type="Proteomes" id="UP001272137">
    <property type="component" value="Unassembled WGS sequence"/>
</dbReference>
<evidence type="ECO:0000313" key="2">
    <source>
        <dbReference type="EMBL" id="MDW9254781.1"/>
    </source>
</evidence>
<organism evidence="2 3">
    <name type="scientific">Burkholderia thailandensis</name>
    <dbReference type="NCBI Taxonomy" id="57975"/>
    <lineage>
        <taxon>Bacteria</taxon>
        <taxon>Pseudomonadati</taxon>
        <taxon>Pseudomonadota</taxon>
        <taxon>Betaproteobacteria</taxon>
        <taxon>Burkholderiales</taxon>
        <taxon>Burkholderiaceae</taxon>
        <taxon>Burkholderia</taxon>
        <taxon>pseudomallei group</taxon>
    </lineage>
</organism>
<feature type="compositionally biased region" description="Low complexity" evidence="1">
    <location>
        <begin position="54"/>
        <end position="63"/>
    </location>
</feature>
<protein>
    <submittedName>
        <fullName evidence="2">Uncharacterized protein</fullName>
    </submittedName>
</protein>
<proteinExistence type="predicted"/>